<feature type="compositionally biased region" description="Low complexity" evidence="1">
    <location>
        <begin position="149"/>
        <end position="164"/>
    </location>
</feature>
<feature type="domain" description="Flagellar hook-length control protein-like C-terminal" evidence="2">
    <location>
        <begin position="312"/>
        <end position="385"/>
    </location>
</feature>
<feature type="region of interest" description="Disordered" evidence="1">
    <location>
        <begin position="138"/>
        <end position="164"/>
    </location>
</feature>
<dbReference type="STRING" id="1122240.GCA_000620105_00440"/>
<dbReference type="KEGG" id="maer:DAI18_03495"/>
<dbReference type="RefSeq" id="WP_107888754.1">
    <property type="nucleotide sequence ID" value="NZ_CALFSO010000042.1"/>
</dbReference>
<proteinExistence type="predicted"/>
<name>A0A2S0P777_9NEIS</name>
<dbReference type="EMBL" id="CP028519">
    <property type="protein sequence ID" value="AVY93206.1"/>
    <property type="molecule type" value="Genomic_DNA"/>
</dbReference>
<dbReference type="InterPro" id="IPR021136">
    <property type="entry name" value="Flagellar_hook_control-like_C"/>
</dbReference>
<dbReference type="Pfam" id="PF02120">
    <property type="entry name" value="Flg_hook"/>
    <property type="match status" value="1"/>
</dbReference>
<evidence type="ECO:0000313" key="4">
    <source>
        <dbReference type="Proteomes" id="UP000244173"/>
    </source>
</evidence>
<gene>
    <name evidence="3" type="ORF">DAI18_03495</name>
</gene>
<evidence type="ECO:0000256" key="1">
    <source>
        <dbReference type="SAM" id="MobiDB-lite"/>
    </source>
</evidence>
<sequence length="388" mass="42102">MLPIQPTLTIRDLSPGQLGQVLRDVRPILEVNPTPARLPDLKPGEQVSARVVDNLAGNRFLVLVKNQLLTLNLGRGQMLAAEPGATLKLTVAQVTPRLSFRLESEPVQEQSDRQLSRVTLSGASRYLGALLTQASRGAEPAVREPLLPQPGQRPAAGGANAAPTPAATQLGPIMLANGQVNTRALAGALQQMLSGSGTFYEAHLAEWVQGKRTLEQVRAEPQAKLELPKATLALLHQQRTDDDPAQATGKAGDEVDSARHQNANAALGQLVARQLDTLEHRQVLMQGAAWPEQPFEWLIEEDKTAPDREADGREEAPRRWVSRLALNLPSLGAIEARITLDGQGVQIRMDALDPRTAARIAAERDRLQHQLSETGLTLLQYSVNREAT</sequence>
<keyword evidence="4" id="KW-1185">Reference proteome</keyword>
<organism evidence="3 4">
    <name type="scientific">Microvirgula aerodenitrificans</name>
    <dbReference type="NCBI Taxonomy" id="57480"/>
    <lineage>
        <taxon>Bacteria</taxon>
        <taxon>Pseudomonadati</taxon>
        <taxon>Pseudomonadota</taxon>
        <taxon>Betaproteobacteria</taxon>
        <taxon>Neisseriales</taxon>
        <taxon>Aquaspirillaceae</taxon>
        <taxon>Microvirgula</taxon>
    </lineage>
</organism>
<dbReference type="AlphaFoldDB" id="A0A2S0P777"/>
<accession>A0A2S0P777</accession>
<dbReference type="InterPro" id="IPR038610">
    <property type="entry name" value="FliK-like_C_sf"/>
</dbReference>
<evidence type="ECO:0000259" key="2">
    <source>
        <dbReference type="Pfam" id="PF02120"/>
    </source>
</evidence>
<protein>
    <recommendedName>
        <fullName evidence="2">Flagellar hook-length control protein-like C-terminal domain-containing protein</fullName>
    </recommendedName>
</protein>
<dbReference type="Gene3D" id="3.30.750.140">
    <property type="match status" value="1"/>
</dbReference>
<evidence type="ECO:0000313" key="3">
    <source>
        <dbReference type="EMBL" id="AVY93206.1"/>
    </source>
</evidence>
<dbReference type="Proteomes" id="UP000244173">
    <property type="component" value="Chromosome"/>
</dbReference>
<dbReference type="OrthoDB" id="5296742at2"/>
<reference evidence="3 4" key="1">
    <citation type="submission" date="2018-04" db="EMBL/GenBank/DDBJ databases">
        <title>Denitrifier Microvirgula.</title>
        <authorList>
            <person name="Anderson E."/>
            <person name="Jang J."/>
            <person name="Ishii S."/>
        </authorList>
    </citation>
    <scope>NUCLEOTIDE SEQUENCE [LARGE SCALE GENOMIC DNA]</scope>
    <source>
        <strain evidence="3 4">BE2.4</strain>
    </source>
</reference>